<evidence type="ECO:0000256" key="8">
    <source>
        <dbReference type="ARBA" id="ARBA00023170"/>
    </source>
</evidence>
<dbReference type="SMART" id="SM00409">
    <property type="entry name" value="IG"/>
    <property type="match status" value="1"/>
</dbReference>
<accession>A0A8C1XNL0</accession>
<keyword evidence="6" id="KW-0472">Membrane</keyword>
<feature type="domain" description="Ig-like" evidence="11">
    <location>
        <begin position="31"/>
        <end position="127"/>
    </location>
</feature>
<dbReference type="Proteomes" id="UP000694700">
    <property type="component" value="Unplaced"/>
</dbReference>
<dbReference type="FunFam" id="2.60.40.10:FF:000142">
    <property type="entry name" value="V-set domain-containing T-cell activation inhibitor 1"/>
    <property type="match status" value="1"/>
</dbReference>
<dbReference type="InterPro" id="IPR036179">
    <property type="entry name" value="Ig-like_dom_sf"/>
</dbReference>
<dbReference type="GO" id="GO:0031295">
    <property type="term" value="P:T cell costimulation"/>
    <property type="evidence" value="ECO:0007669"/>
    <property type="project" value="TreeGrafter"/>
</dbReference>
<name>A0A8C1XNL0_CYPCA</name>
<keyword evidence="10" id="KW-0393">Immunoglobulin domain</keyword>
<dbReference type="GO" id="GO:0042130">
    <property type="term" value="P:negative regulation of T cell proliferation"/>
    <property type="evidence" value="ECO:0007669"/>
    <property type="project" value="TreeGrafter"/>
</dbReference>
<evidence type="ECO:0000256" key="10">
    <source>
        <dbReference type="ARBA" id="ARBA00023319"/>
    </source>
</evidence>
<dbReference type="GO" id="GO:0071222">
    <property type="term" value="P:cellular response to lipopolysaccharide"/>
    <property type="evidence" value="ECO:0007669"/>
    <property type="project" value="TreeGrafter"/>
</dbReference>
<proteinExistence type="predicted"/>
<sequence>MQLSLRKIHHLFLFTQMEYFLFSETVEGFIGGSAVLNCSPEEPLITIQDIHVRWRNNHKDQYVYDIIKGQVSVEEQDPEYRDRTESFPEEYLRGNFSIKLNNLQHTDAGLYKCYIIEESVIKSVELSTQGVLIIGKTVKMF</sequence>
<keyword evidence="4" id="KW-0732">Signal</keyword>
<reference evidence="12" key="1">
    <citation type="submission" date="2025-08" db="UniProtKB">
        <authorList>
            <consortium name="Ensembl"/>
        </authorList>
    </citation>
    <scope>IDENTIFICATION</scope>
</reference>
<dbReference type="InterPro" id="IPR003599">
    <property type="entry name" value="Ig_sub"/>
</dbReference>
<dbReference type="InterPro" id="IPR013106">
    <property type="entry name" value="Ig_V-set"/>
</dbReference>
<comment type="subcellular location">
    <subcellularLocation>
        <location evidence="1">Cell membrane</location>
        <topology evidence="1">Single-pass type I membrane protein</topology>
    </subcellularLocation>
</comment>
<protein>
    <recommendedName>
        <fullName evidence="11">Ig-like domain-containing protein</fullName>
    </recommendedName>
</protein>
<dbReference type="SUPFAM" id="SSF48726">
    <property type="entry name" value="Immunoglobulin"/>
    <property type="match status" value="1"/>
</dbReference>
<evidence type="ECO:0000256" key="4">
    <source>
        <dbReference type="ARBA" id="ARBA00022729"/>
    </source>
</evidence>
<dbReference type="GO" id="GO:0042102">
    <property type="term" value="P:positive regulation of T cell proliferation"/>
    <property type="evidence" value="ECO:0007669"/>
    <property type="project" value="TreeGrafter"/>
</dbReference>
<dbReference type="InterPro" id="IPR013783">
    <property type="entry name" value="Ig-like_fold"/>
</dbReference>
<evidence type="ECO:0000259" key="11">
    <source>
        <dbReference type="PROSITE" id="PS50835"/>
    </source>
</evidence>
<evidence type="ECO:0000256" key="1">
    <source>
        <dbReference type="ARBA" id="ARBA00004251"/>
    </source>
</evidence>
<dbReference type="Pfam" id="PF07686">
    <property type="entry name" value="V-set"/>
    <property type="match status" value="1"/>
</dbReference>
<evidence type="ECO:0000313" key="13">
    <source>
        <dbReference type="Proteomes" id="UP000694700"/>
    </source>
</evidence>
<dbReference type="PROSITE" id="PS50835">
    <property type="entry name" value="IG_LIKE"/>
    <property type="match status" value="1"/>
</dbReference>
<keyword evidence="5" id="KW-1133">Transmembrane helix</keyword>
<evidence type="ECO:0000256" key="6">
    <source>
        <dbReference type="ARBA" id="ARBA00023136"/>
    </source>
</evidence>
<keyword evidence="9" id="KW-0325">Glycoprotein</keyword>
<evidence type="ECO:0000256" key="2">
    <source>
        <dbReference type="ARBA" id="ARBA00022475"/>
    </source>
</evidence>
<keyword evidence="8" id="KW-0675">Receptor</keyword>
<dbReference type="PANTHER" id="PTHR25466">
    <property type="entry name" value="T-LYMPHOCYTE ACTIVATION ANTIGEN"/>
    <property type="match status" value="1"/>
</dbReference>
<organism evidence="12 13">
    <name type="scientific">Cyprinus carpio</name>
    <name type="common">Common carp</name>
    <dbReference type="NCBI Taxonomy" id="7962"/>
    <lineage>
        <taxon>Eukaryota</taxon>
        <taxon>Metazoa</taxon>
        <taxon>Chordata</taxon>
        <taxon>Craniata</taxon>
        <taxon>Vertebrata</taxon>
        <taxon>Euteleostomi</taxon>
        <taxon>Actinopterygii</taxon>
        <taxon>Neopterygii</taxon>
        <taxon>Teleostei</taxon>
        <taxon>Ostariophysi</taxon>
        <taxon>Cypriniformes</taxon>
        <taxon>Cyprinidae</taxon>
        <taxon>Cyprininae</taxon>
        <taxon>Cyprinus</taxon>
    </lineage>
</organism>
<evidence type="ECO:0000256" key="3">
    <source>
        <dbReference type="ARBA" id="ARBA00022692"/>
    </source>
</evidence>
<dbReference type="GO" id="GO:0009897">
    <property type="term" value="C:external side of plasma membrane"/>
    <property type="evidence" value="ECO:0007669"/>
    <property type="project" value="TreeGrafter"/>
</dbReference>
<dbReference type="GO" id="GO:0007166">
    <property type="term" value="P:cell surface receptor signaling pathway"/>
    <property type="evidence" value="ECO:0007669"/>
    <property type="project" value="TreeGrafter"/>
</dbReference>
<dbReference type="AlphaFoldDB" id="A0A8C1XNL0"/>
<evidence type="ECO:0000256" key="9">
    <source>
        <dbReference type="ARBA" id="ARBA00023180"/>
    </source>
</evidence>
<dbReference type="GO" id="GO:0006955">
    <property type="term" value="P:immune response"/>
    <property type="evidence" value="ECO:0007669"/>
    <property type="project" value="TreeGrafter"/>
</dbReference>
<evidence type="ECO:0000256" key="7">
    <source>
        <dbReference type="ARBA" id="ARBA00023157"/>
    </source>
</evidence>
<dbReference type="InterPro" id="IPR007110">
    <property type="entry name" value="Ig-like_dom"/>
</dbReference>
<dbReference type="PANTHER" id="PTHR25466:SF14">
    <property type="entry name" value="BUTYROPHILIN SUBFAMILY 2 MEMBER A2-LIKE-RELATED"/>
    <property type="match status" value="1"/>
</dbReference>
<keyword evidence="7" id="KW-1015">Disulfide bond</keyword>
<dbReference type="Gene3D" id="2.60.40.10">
    <property type="entry name" value="Immunoglobulins"/>
    <property type="match status" value="1"/>
</dbReference>
<dbReference type="Ensembl" id="ENSCCRT00015086346.1">
    <property type="protein sequence ID" value="ENSCCRP00015083622.1"/>
    <property type="gene ID" value="ENSCCRG00015033762.1"/>
</dbReference>
<dbReference type="InterPro" id="IPR051713">
    <property type="entry name" value="T-cell_Activation_Regulation"/>
</dbReference>
<keyword evidence="2" id="KW-1003">Cell membrane</keyword>
<keyword evidence="3" id="KW-0812">Transmembrane</keyword>
<evidence type="ECO:0000313" key="12">
    <source>
        <dbReference type="Ensembl" id="ENSCCRP00015083622.1"/>
    </source>
</evidence>
<evidence type="ECO:0000256" key="5">
    <source>
        <dbReference type="ARBA" id="ARBA00022989"/>
    </source>
</evidence>